<dbReference type="OrthoDB" id="249627at2"/>
<evidence type="ECO:0000256" key="2">
    <source>
        <dbReference type="ARBA" id="ARBA00023125"/>
    </source>
</evidence>
<comment type="caution">
    <text evidence="5">The sequence shown here is derived from an EMBL/GenBank/DDBJ whole genome shotgun (WGS) entry which is preliminary data.</text>
</comment>
<dbReference type="PROSITE" id="PS01124">
    <property type="entry name" value="HTH_ARAC_FAMILY_2"/>
    <property type="match status" value="1"/>
</dbReference>
<dbReference type="PROSITE" id="PS00041">
    <property type="entry name" value="HTH_ARAC_FAMILY_1"/>
    <property type="match status" value="1"/>
</dbReference>
<dbReference type="RefSeq" id="WP_116063425.1">
    <property type="nucleotide sequence ID" value="NZ_QRDZ01000023.1"/>
</dbReference>
<dbReference type="Pfam" id="PF02311">
    <property type="entry name" value="AraC_binding"/>
    <property type="match status" value="1"/>
</dbReference>
<evidence type="ECO:0000259" key="4">
    <source>
        <dbReference type="PROSITE" id="PS01124"/>
    </source>
</evidence>
<evidence type="ECO:0000313" key="6">
    <source>
        <dbReference type="Proteomes" id="UP000256977"/>
    </source>
</evidence>
<dbReference type="PANTHER" id="PTHR43280:SF28">
    <property type="entry name" value="HTH-TYPE TRANSCRIPTIONAL ACTIVATOR RHAS"/>
    <property type="match status" value="1"/>
</dbReference>
<dbReference type="InterPro" id="IPR014710">
    <property type="entry name" value="RmlC-like_jellyroll"/>
</dbReference>
<dbReference type="GO" id="GO:0003700">
    <property type="term" value="F:DNA-binding transcription factor activity"/>
    <property type="evidence" value="ECO:0007669"/>
    <property type="project" value="InterPro"/>
</dbReference>
<organism evidence="5 6">
    <name type="scientific">Cohnella phaseoli</name>
    <dbReference type="NCBI Taxonomy" id="456490"/>
    <lineage>
        <taxon>Bacteria</taxon>
        <taxon>Bacillati</taxon>
        <taxon>Bacillota</taxon>
        <taxon>Bacilli</taxon>
        <taxon>Bacillales</taxon>
        <taxon>Paenibacillaceae</taxon>
        <taxon>Cohnella</taxon>
    </lineage>
</organism>
<evidence type="ECO:0000256" key="3">
    <source>
        <dbReference type="ARBA" id="ARBA00023163"/>
    </source>
</evidence>
<dbReference type="InterPro" id="IPR037923">
    <property type="entry name" value="HTH-like"/>
</dbReference>
<dbReference type="Pfam" id="PF12833">
    <property type="entry name" value="HTH_18"/>
    <property type="match status" value="1"/>
</dbReference>
<evidence type="ECO:0000313" key="5">
    <source>
        <dbReference type="EMBL" id="RED64442.1"/>
    </source>
</evidence>
<dbReference type="Proteomes" id="UP000256977">
    <property type="component" value="Unassembled WGS sequence"/>
</dbReference>
<reference evidence="5 6" key="1">
    <citation type="submission" date="2018-07" db="EMBL/GenBank/DDBJ databases">
        <title>Genomic Encyclopedia of Type Strains, Phase III (KMG-III): the genomes of soil and plant-associated and newly described type strains.</title>
        <authorList>
            <person name="Whitman W."/>
        </authorList>
    </citation>
    <scope>NUCLEOTIDE SEQUENCE [LARGE SCALE GENOMIC DNA]</scope>
    <source>
        <strain evidence="5 6">CECT 7287</strain>
    </source>
</reference>
<accession>A0A3D9IRR0</accession>
<dbReference type="AlphaFoldDB" id="A0A3D9IRR0"/>
<name>A0A3D9IRR0_9BACL</name>
<sequence>MEFAKTRLKLDIEITHLISLHYFEFAKDYLFAGERHDFWELVYVDAGEIEATADDNGYVLRQGDIIFHKPNEHHSLWANNRIAPNVIVIAFECRSPAMRRFENKTFHLGDRERNLLASVVKFGFQAFEPPFDDPRNHRLVPKPDAVFGAQQQIRLYLELLLMSIVSQGYADTGGKRLSTAAKERSENDVTGKLIEYMNEHLADDLTLDEMCEYLHISKTFLVRLFKQKTGHSVMKYYKGLKIEKAKTLIRERRHNFTEIADLLGYASIHSFSRHFKQVADQTPSEYARSVQARMYID</sequence>
<dbReference type="InterPro" id="IPR003313">
    <property type="entry name" value="AraC-bd"/>
</dbReference>
<dbReference type="Gene3D" id="2.60.120.10">
    <property type="entry name" value="Jelly Rolls"/>
    <property type="match status" value="1"/>
</dbReference>
<dbReference type="SUPFAM" id="SSF51215">
    <property type="entry name" value="Regulatory protein AraC"/>
    <property type="match status" value="1"/>
</dbReference>
<dbReference type="EMBL" id="QRDZ01000023">
    <property type="protein sequence ID" value="RED64442.1"/>
    <property type="molecule type" value="Genomic_DNA"/>
</dbReference>
<dbReference type="GO" id="GO:0043565">
    <property type="term" value="F:sequence-specific DNA binding"/>
    <property type="evidence" value="ECO:0007669"/>
    <property type="project" value="InterPro"/>
</dbReference>
<dbReference type="PANTHER" id="PTHR43280">
    <property type="entry name" value="ARAC-FAMILY TRANSCRIPTIONAL REGULATOR"/>
    <property type="match status" value="1"/>
</dbReference>
<keyword evidence="2" id="KW-0238">DNA-binding</keyword>
<gene>
    <name evidence="5" type="ORF">DFP98_123114</name>
</gene>
<dbReference type="SUPFAM" id="SSF46689">
    <property type="entry name" value="Homeodomain-like"/>
    <property type="match status" value="2"/>
</dbReference>
<feature type="domain" description="HTH araC/xylS-type" evidence="4">
    <location>
        <begin position="191"/>
        <end position="289"/>
    </location>
</feature>
<proteinExistence type="predicted"/>
<dbReference type="InterPro" id="IPR018060">
    <property type="entry name" value="HTH_AraC"/>
</dbReference>
<dbReference type="Gene3D" id="1.10.10.60">
    <property type="entry name" value="Homeodomain-like"/>
    <property type="match status" value="2"/>
</dbReference>
<keyword evidence="6" id="KW-1185">Reference proteome</keyword>
<dbReference type="InterPro" id="IPR009057">
    <property type="entry name" value="Homeodomain-like_sf"/>
</dbReference>
<dbReference type="InterPro" id="IPR018062">
    <property type="entry name" value="HTH_AraC-typ_CS"/>
</dbReference>
<dbReference type="SMART" id="SM00342">
    <property type="entry name" value="HTH_ARAC"/>
    <property type="match status" value="1"/>
</dbReference>
<keyword evidence="1" id="KW-0805">Transcription regulation</keyword>
<protein>
    <submittedName>
        <fullName evidence="5">AraC-like protein</fullName>
    </submittedName>
</protein>
<evidence type="ECO:0000256" key="1">
    <source>
        <dbReference type="ARBA" id="ARBA00023015"/>
    </source>
</evidence>
<keyword evidence="3" id="KW-0804">Transcription</keyword>